<feature type="compositionally biased region" description="Low complexity" evidence="1">
    <location>
        <begin position="99"/>
        <end position="113"/>
    </location>
</feature>
<evidence type="ECO:0000256" key="1">
    <source>
        <dbReference type="SAM" id="MobiDB-lite"/>
    </source>
</evidence>
<feature type="compositionally biased region" description="Low complexity" evidence="1">
    <location>
        <begin position="79"/>
        <end position="88"/>
    </location>
</feature>
<reference evidence="2 3" key="1">
    <citation type="journal article" date="2023" name="Elife">
        <title>Identification of key yeast species and microbe-microbe interactions impacting larval growth of Drosophila in the wild.</title>
        <authorList>
            <person name="Mure A."/>
            <person name="Sugiura Y."/>
            <person name="Maeda R."/>
            <person name="Honda K."/>
            <person name="Sakurai N."/>
            <person name="Takahashi Y."/>
            <person name="Watada M."/>
            <person name="Katoh T."/>
            <person name="Gotoh A."/>
            <person name="Gotoh Y."/>
            <person name="Taniguchi I."/>
            <person name="Nakamura K."/>
            <person name="Hayashi T."/>
            <person name="Katayama T."/>
            <person name="Uemura T."/>
            <person name="Hattori Y."/>
        </authorList>
    </citation>
    <scope>NUCLEOTIDE SEQUENCE [LARGE SCALE GENOMIC DNA]</scope>
    <source>
        <strain evidence="2 3">SC-9</strain>
    </source>
</reference>
<evidence type="ECO:0000313" key="3">
    <source>
        <dbReference type="Proteomes" id="UP001360560"/>
    </source>
</evidence>
<dbReference type="InterPro" id="IPR013951">
    <property type="entry name" value="Rxt3"/>
</dbReference>
<feature type="compositionally biased region" description="Low complexity" evidence="1">
    <location>
        <begin position="170"/>
        <end position="187"/>
    </location>
</feature>
<protein>
    <submittedName>
        <fullName evidence="2">Uncharacterized protein</fullName>
    </submittedName>
</protein>
<dbReference type="RefSeq" id="XP_064850609.1">
    <property type="nucleotide sequence ID" value="XM_064994537.1"/>
</dbReference>
<comment type="caution">
    <text evidence="2">The sequence shown here is derived from an EMBL/GenBank/DDBJ whole genome shotgun (WGS) entry which is preliminary data.</text>
</comment>
<keyword evidence="3" id="KW-1185">Reference proteome</keyword>
<sequence>MSVNEHQQVGSNPMSNSGSNDSRNSSTNTIRLPPISFISGLQRPNMNGNNLPKLEPNDNPQTPQQDSIPMSPHIPPPSASSSTSATHQDSPRRFDIQRTSTSSNSPNVTSKPTLPSFDHTASSIDHSPRPVLPPTSLGDKQGPLPLSSGGSGSGVSKPGYQLPGISSFDNGNRGNNNINSILNNNTNETSATNGIYQPAYGSPSTGKPFSSGSNINSLLNNNADNEDNNDKNGSTTSTHQNNLPTPATFSSPHTPVVSTTGSSAGSHELQPSSSSSLQTRMIIHQHHPTRFNPSKDEPSSANTSTDVSYNSPGMYEKDTNVLSSSKTVAAAAPDSNVQVDGQEPTTVVSTAIGPVNEETNSVCASPRKETPKPFIKPKVVVSNEEALGFAGKFPRKRLGSMVYSLSPTLSLQAMLDNDTREDKELEEVYKKEIEKNHTFVIPELRDHINSIITVRIPKFYLQHKNNPNLSVKRRSVWGTDIYTDDSDIVAILKHCGFISDLEDFDDSEEQQVMQDLKELVGEQNRVVITPGFKSDKPNVLYANSLLNDDGDNETGKAKDKDDTGTAANVDNDTEKTANGKQNEDNNDDVKPDEDQDKTQNEEDLDKTQNEEDQDKTQNEEDQDKTQHEEDQDKTQHEDTTIGEENDDEKKPKPKEEGGEEEQKQEVEAEEEEKKHDEFGIEQFKNQSNITVELLVLPTLKHYQGSFRNNLNSRSWRSSHDGVSVALYSVKYDNFQVNEDGPALENKSAFTYVSADNNNIQYLNQSFYENVKRKVSGFDLPEPKKVKV</sequence>
<feature type="region of interest" description="Disordered" evidence="1">
    <location>
        <begin position="1"/>
        <end position="314"/>
    </location>
</feature>
<feature type="compositionally biased region" description="Basic and acidic residues" evidence="1">
    <location>
        <begin position="553"/>
        <end position="563"/>
    </location>
</feature>
<feature type="compositionally biased region" description="Low complexity" evidence="1">
    <location>
        <begin position="210"/>
        <end position="223"/>
    </location>
</feature>
<accession>A0AAV5QFU7</accession>
<dbReference type="EMBL" id="BTFZ01000002">
    <property type="protein sequence ID" value="GMM33609.1"/>
    <property type="molecule type" value="Genomic_DNA"/>
</dbReference>
<feature type="region of interest" description="Disordered" evidence="1">
    <location>
        <begin position="543"/>
        <end position="681"/>
    </location>
</feature>
<feature type="compositionally biased region" description="Polar residues" evidence="1">
    <location>
        <begin position="1"/>
        <end position="14"/>
    </location>
</feature>
<feature type="compositionally biased region" description="Basic and acidic residues" evidence="1">
    <location>
        <begin position="572"/>
        <end position="589"/>
    </location>
</feature>
<feature type="compositionally biased region" description="Basic and acidic residues" evidence="1">
    <location>
        <begin position="596"/>
        <end position="639"/>
    </location>
</feature>
<gene>
    <name evidence="2" type="ORF">DASC09_009340</name>
</gene>
<dbReference type="GeneID" id="90071588"/>
<dbReference type="Proteomes" id="UP001360560">
    <property type="component" value="Unassembled WGS sequence"/>
</dbReference>
<organism evidence="2 3">
    <name type="scientific">Saccharomycopsis crataegensis</name>
    <dbReference type="NCBI Taxonomy" id="43959"/>
    <lineage>
        <taxon>Eukaryota</taxon>
        <taxon>Fungi</taxon>
        <taxon>Dikarya</taxon>
        <taxon>Ascomycota</taxon>
        <taxon>Saccharomycotina</taxon>
        <taxon>Saccharomycetes</taxon>
        <taxon>Saccharomycopsidaceae</taxon>
        <taxon>Saccharomycopsis</taxon>
    </lineage>
</organism>
<proteinExistence type="predicted"/>
<name>A0AAV5QFU7_9ASCO</name>
<feature type="compositionally biased region" description="Polar residues" evidence="1">
    <location>
        <begin position="299"/>
        <end position="311"/>
    </location>
</feature>
<evidence type="ECO:0000313" key="2">
    <source>
        <dbReference type="EMBL" id="GMM33609.1"/>
    </source>
</evidence>
<feature type="compositionally biased region" description="Low complexity" evidence="1">
    <location>
        <begin position="15"/>
        <end position="28"/>
    </location>
</feature>
<dbReference type="Pfam" id="PF08642">
    <property type="entry name" value="Rxt3"/>
    <property type="match status" value="1"/>
</dbReference>
<dbReference type="AlphaFoldDB" id="A0AAV5QFU7"/>
<feature type="compositionally biased region" description="Basic and acidic residues" evidence="1">
    <location>
        <begin position="647"/>
        <end position="678"/>
    </location>
</feature>
<feature type="compositionally biased region" description="Polar residues" evidence="1">
    <location>
        <begin position="233"/>
        <end position="271"/>
    </location>
</feature>